<evidence type="ECO:0000313" key="2">
    <source>
        <dbReference type="Proteomes" id="UP000605992"/>
    </source>
</evidence>
<comment type="caution">
    <text evidence="1">The sequence shown here is derived from an EMBL/GenBank/DDBJ whole genome shotgun (WGS) entry which is preliminary data.</text>
</comment>
<dbReference type="AlphaFoldDB" id="A0A8J3V3F0"/>
<keyword evidence="2" id="KW-1185">Reference proteome</keyword>
<accession>A0A8J3V3F0</accession>
<proteinExistence type="predicted"/>
<protein>
    <submittedName>
        <fullName evidence="1">Uncharacterized protein</fullName>
    </submittedName>
</protein>
<evidence type="ECO:0000313" key="1">
    <source>
        <dbReference type="EMBL" id="GII56066.1"/>
    </source>
</evidence>
<name>A0A8J3V3F0_9ACTN</name>
<sequence>MAIRVCDGNLGRYTSAYLQLTNGEIGPWGPDQPIELVIHCEDSQNFPGLGLHAMAVSATAKGCSEIAMAAYLACQWRPVVYL</sequence>
<dbReference type="Proteomes" id="UP000605992">
    <property type="component" value="Unassembled WGS sequence"/>
</dbReference>
<dbReference type="EMBL" id="BOOR01000032">
    <property type="protein sequence ID" value="GII56066.1"/>
    <property type="molecule type" value="Genomic_DNA"/>
</dbReference>
<reference evidence="1" key="1">
    <citation type="submission" date="2021-01" db="EMBL/GenBank/DDBJ databases">
        <title>Whole genome shotgun sequence of Planotetraspora thailandica NBRC 104271.</title>
        <authorList>
            <person name="Komaki H."/>
            <person name="Tamura T."/>
        </authorList>
    </citation>
    <scope>NUCLEOTIDE SEQUENCE</scope>
    <source>
        <strain evidence="1">NBRC 104271</strain>
    </source>
</reference>
<organism evidence="1 2">
    <name type="scientific">Planotetraspora thailandica</name>
    <dbReference type="NCBI Taxonomy" id="487172"/>
    <lineage>
        <taxon>Bacteria</taxon>
        <taxon>Bacillati</taxon>
        <taxon>Actinomycetota</taxon>
        <taxon>Actinomycetes</taxon>
        <taxon>Streptosporangiales</taxon>
        <taxon>Streptosporangiaceae</taxon>
        <taxon>Planotetraspora</taxon>
    </lineage>
</organism>
<gene>
    <name evidence="1" type="ORF">Pth03_44550</name>
</gene>